<sequence>MRKCLVSIDDSSMPKILPMVRYGSVHAQVLKIMRFLPLDFKKRRFNFTTNKHVN</sequence>
<dbReference type="AlphaFoldDB" id="A0A6V7WLT5"/>
<gene>
    <name evidence="1" type="ORF">MENT_LOCUS40589</name>
</gene>
<dbReference type="Proteomes" id="UP000580250">
    <property type="component" value="Unassembled WGS sequence"/>
</dbReference>
<accession>A0A6V7WLT5</accession>
<name>A0A6V7WLT5_MELEN</name>
<proteinExistence type="predicted"/>
<comment type="caution">
    <text evidence="1">The sequence shown here is derived from an EMBL/GenBank/DDBJ whole genome shotgun (WGS) entry which is preliminary data.</text>
</comment>
<organism evidence="1 2">
    <name type="scientific">Meloidogyne enterolobii</name>
    <name type="common">Root-knot nematode worm</name>
    <name type="synonym">Meloidogyne mayaguensis</name>
    <dbReference type="NCBI Taxonomy" id="390850"/>
    <lineage>
        <taxon>Eukaryota</taxon>
        <taxon>Metazoa</taxon>
        <taxon>Ecdysozoa</taxon>
        <taxon>Nematoda</taxon>
        <taxon>Chromadorea</taxon>
        <taxon>Rhabditida</taxon>
        <taxon>Tylenchina</taxon>
        <taxon>Tylenchomorpha</taxon>
        <taxon>Tylenchoidea</taxon>
        <taxon>Meloidogynidae</taxon>
        <taxon>Meloidogyninae</taxon>
        <taxon>Meloidogyne</taxon>
    </lineage>
</organism>
<reference evidence="1 2" key="1">
    <citation type="submission" date="2020-08" db="EMBL/GenBank/DDBJ databases">
        <authorList>
            <person name="Koutsovoulos G."/>
            <person name="Danchin GJ E."/>
        </authorList>
    </citation>
    <scope>NUCLEOTIDE SEQUENCE [LARGE SCALE GENOMIC DNA]</scope>
</reference>
<dbReference type="EMBL" id="CAJEWN010000665">
    <property type="protein sequence ID" value="CAD2187973.1"/>
    <property type="molecule type" value="Genomic_DNA"/>
</dbReference>
<evidence type="ECO:0000313" key="2">
    <source>
        <dbReference type="Proteomes" id="UP000580250"/>
    </source>
</evidence>
<evidence type="ECO:0000313" key="1">
    <source>
        <dbReference type="EMBL" id="CAD2187973.1"/>
    </source>
</evidence>
<protein>
    <submittedName>
        <fullName evidence="1">Uncharacterized protein</fullName>
    </submittedName>
</protein>